<dbReference type="NCBIfam" id="TIGR01129">
    <property type="entry name" value="secD"/>
    <property type="match status" value="1"/>
</dbReference>
<comment type="subcellular location">
    <subcellularLocation>
        <location evidence="1 11">Cell membrane</location>
        <topology evidence="1 11">Multi-pass membrane protein</topology>
    </subcellularLocation>
</comment>
<feature type="transmembrane region" description="Helical" evidence="11">
    <location>
        <begin position="532"/>
        <end position="554"/>
    </location>
</feature>
<keyword evidence="6 11" id="KW-1133">Transmembrane helix</keyword>
<keyword evidence="4 11" id="KW-0812">Transmembrane</keyword>
<keyword evidence="5 11" id="KW-0653">Protein transport</keyword>
<evidence type="ECO:0000256" key="8">
    <source>
        <dbReference type="ARBA" id="ARBA00023136"/>
    </source>
</evidence>
<dbReference type="InterPro" id="IPR055344">
    <property type="entry name" value="SecD_SecF_C_bact"/>
</dbReference>
<dbReference type="GO" id="GO:0006605">
    <property type="term" value="P:protein targeting"/>
    <property type="evidence" value="ECO:0007669"/>
    <property type="project" value="UniProtKB-UniRule"/>
</dbReference>
<dbReference type="FunFam" id="3.30.70.3400:FF:000003">
    <property type="entry name" value="Preprotein translocase subunit SecD"/>
    <property type="match status" value="1"/>
</dbReference>
<evidence type="ECO:0000256" key="2">
    <source>
        <dbReference type="ARBA" id="ARBA00022448"/>
    </source>
</evidence>
<evidence type="ECO:0000256" key="6">
    <source>
        <dbReference type="ARBA" id="ARBA00022989"/>
    </source>
</evidence>
<dbReference type="InterPro" id="IPR054384">
    <property type="entry name" value="SecDF_P1_head"/>
</dbReference>
<evidence type="ECO:0000256" key="10">
    <source>
        <dbReference type="ARBA" id="ARBA00068220"/>
    </source>
</evidence>
<reference evidence="16 17" key="1">
    <citation type="submission" date="2011-10" db="EMBL/GenBank/DDBJ databases">
        <authorList>
            <person name="Quillaguamn J."/>
            <person name="Guzmn D."/>
            <person name="Balderrama-Subieta A."/>
            <person name="Cardona-Ortuo C."/>
            <person name="Guevara-Martnez M."/>
            <person name="Callisaya-Quispe N."/>
        </authorList>
    </citation>
    <scope>NUCLEOTIDE SEQUENCE [LARGE SCALE GENOMIC DNA]</scope>
    <source>
        <strain evidence="16 17">LC1</strain>
    </source>
</reference>
<dbReference type="FunFam" id="1.20.1640.10:FF:000004">
    <property type="entry name" value="Protein translocase subunit SecD"/>
    <property type="match status" value="1"/>
</dbReference>
<dbReference type="Gene3D" id="3.30.1360.200">
    <property type="match status" value="1"/>
</dbReference>
<dbReference type="Gene3D" id="3.30.70.3400">
    <property type="match status" value="2"/>
</dbReference>
<evidence type="ECO:0000313" key="16">
    <source>
        <dbReference type="EMBL" id="EHJ93649.1"/>
    </source>
</evidence>
<evidence type="ECO:0000256" key="11">
    <source>
        <dbReference type="HAMAP-Rule" id="MF_01463"/>
    </source>
</evidence>
<feature type="transmembrane region" description="Helical" evidence="11">
    <location>
        <begin position="480"/>
        <end position="497"/>
    </location>
</feature>
<dbReference type="InterPro" id="IPR048631">
    <property type="entry name" value="SecD_1st"/>
</dbReference>
<proteinExistence type="inferred from homology"/>
<feature type="domain" description="Protein export membrane protein SecD/SecF C-terminal" evidence="12">
    <location>
        <begin position="463"/>
        <end position="627"/>
    </location>
</feature>
<dbReference type="GO" id="GO:0005886">
    <property type="term" value="C:plasma membrane"/>
    <property type="evidence" value="ECO:0007669"/>
    <property type="project" value="UniProtKB-SubCell"/>
</dbReference>
<keyword evidence="2 11" id="KW-0813">Transport</keyword>
<evidence type="ECO:0000259" key="12">
    <source>
        <dbReference type="Pfam" id="PF02355"/>
    </source>
</evidence>
<dbReference type="Pfam" id="PF07549">
    <property type="entry name" value="Sec_GG"/>
    <property type="match status" value="1"/>
</dbReference>
<sequence length="641" mass="70091">MMVNFAVHGVPVHSIPFVIEGRACMLNRYPLWKYLLILVVLVVGLIYSLPNLFPEDPAIQISSAQGDSLDARQIDRVETALSENDIEIKALEEENGQWLIRLRHDDDQLLARDIAADLLGNDATVALNLAEATPEWLQAFSASPMTLGLDLRGGVHFLLEVDMDAALTQRLEVNASAMRELLRSERLRYRNTEVEERTLSIDFASSEDRDTARSLISRDFPDFEYSSEGDGRASTLVMTLSDQSVSEIQDYAINQNLTTLRNRVNELGVAEPMVQRQGPNQIVVELPGVQDTVAAKRIVGATANLEFRLEARNDTPDNETETLTFRNEPARSAELMRDVIITGDSVSSASNSFDENGRPQVNINLDGTGGTLMNRATRTNIGRNMAVLFIEHKSEDTVVVDPETGEETIEREPYVERGLISLATIQSALGNSFRITGLDSPTEAAELALLLRSGSLAAPIYFVQERTIGPSLGAENIERGLLSVQIGLLLVVLFMLVRYKVFGVFANIALALNLTLLVAVMSMLGATLTLPGIAGIVLTLGMAVDANVLIFERIREELRNGMSVQQAIQAGYERAFTSIVDANITTLLVAVILFSIGSGPVKGFAVTLSIGILTSLFTALMVTRAMVNLTYGSKPVKKLLI</sequence>
<keyword evidence="3 11" id="KW-1003">Cell membrane</keyword>
<keyword evidence="8 11" id="KW-0472">Membrane</keyword>
<dbReference type="InterPro" id="IPR022646">
    <property type="entry name" value="SecD/SecF_CS"/>
</dbReference>
<comment type="similarity">
    <text evidence="9 11">Belongs to the SecD/SecF family. SecD subfamily.</text>
</comment>
<dbReference type="InterPro" id="IPR022813">
    <property type="entry name" value="SecD/SecF_arch_bac"/>
</dbReference>
<dbReference type="InterPro" id="IPR048634">
    <property type="entry name" value="SecD_SecF_C"/>
</dbReference>
<evidence type="ECO:0000313" key="17">
    <source>
        <dbReference type="Proteomes" id="UP000005756"/>
    </source>
</evidence>
<evidence type="ECO:0000259" key="13">
    <source>
        <dbReference type="Pfam" id="PF13721"/>
    </source>
</evidence>
<dbReference type="FunFam" id="3.30.1360.200:FF:000001">
    <property type="entry name" value="Protein translocase subunit SecD"/>
    <property type="match status" value="1"/>
</dbReference>
<evidence type="ECO:0000256" key="7">
    <source>
        <dbReference type="ARBA" id="ARBA00023010"/>
    </source>
</evidence>
<dbReference type="GO" id="GO:0043952">
    <property type="term" value="P:protein transport by the Sec complex"/>
    <property type="evidence" value="ECO:0007669"/>
    <property type="project" value="UniProtKB-UniRule"/>
</dbReference>
<feature type="transmembrane region" description="Helical" evidence="11">
    <location>
        <begin position="603"/>
        <end position="627"/>
    </location>
</feature>
<dbReference type="NCBIfam" id="TIGR00916">
    <property type="entry name" value="2A0604s01"/>
    <property type="match status" value="1"/>
</dbReference>
<feature type="transmembrane region" description="Helical" evidence="11">
    <location>
        <begin position="575"/>
        <end position="597"/>
    </location>
</feature>
<dbReference type="Pfam" id="PF02355">
    <property type="entry name" value="SecD_SecF_C"/>
    <property type="match status" value="1"/>
</dbReference>
<comment type="subunit">
    <text evidence="11">Forms a complex with SecF. Part of the essential Sec protein translocation apparatus which comprises SecA, SecYEG and auxiliary proteins SecDF-YajC and YidC.</text>
</comment>
<feature type="transmembrane region" description="Helical" evidence="11">
    <location>
        <begin position="504"/>
        <end position="526"/>
    </location>
</feature>
<dbReference type="PANTHER" id="PTHR30081:SF1">
    <property type="entry name" value="PROTEIN TRANSLOCASE SUBUNIT SECD"/>
    <property type="match status" value="1"/>
</dbReference>
<dbReference type="Pfam" id="PF21760">
    <property type="entry name" value="SecD_1st"/>
    <property type="match status" value="1"/>
</dbReference>
<feature type="domain" description="SecD export protein N-terminal TM" evidence="13">
    <location>
        <begin position="26"/>
        <end position="127"/>
    </location>
</feature>
<dbReference type="AlphaFoldDB" id="A0A7U9C2D6"/>
<organism evidence="16 17">
    <name type="scientific">Vreelandella boliviensis LC1</name>
    <dbReference type="NCBI Taxonomy" id="1072583"/>
    <lineage>
        <taxon>Bacteria</taxon>
        <taxon>Pseudomonadati</taxon>
        <taxon>Pseudomonadota</taxon>
        <taxon>Gammaproteobacteria</taxon>
        <taxon>Oceanospirillales</taxon>
        <taxon>Halomonadaceae</taxon>
        <taxon>Vreelandella</taxon>
    </lineage>
</organism>
<accession>A0A7U9C2D6</accession>
<evidence type="ECO:0000259" key="15">
    <source>
        <dbReference type="Pfam" id="PF22599"/>
    </source>
</evidence>
<dbReference type="GO" id="GO:0065002">
    <property type="term" value="P:intracellular protein transmembrane transport"/>
    <property type="evidence" value="ECO:0007669"/>
    <property type="project" value="UniProtKB-UniRule"/>
</dbReference>
<dbReference type="Pfam" id="PF22599">
    <property type="entry name" value="SecDF_P1_head"/>
    <property type="match status" value="1"/>
</dbReference>
<evidence type="ECO:0000256" key="5">
    <source>
        <dbReference type="ARBA" id="ARBA00022927"/>
    </source>
</evidence>
<evidence type="ECO:0000256" key="4">
    <source>
        <dbReference type="ARBA" id="ARBA00022692"/>
    </source>
</evidence>
<evidence type="ECO:0000256" key="3">
    <source>
        <dbReference type="ARBA" id="ARBA00022475"/>
    </source>
</evidence>
<feature type="transmembrane region" description="Helical" evidence="11">
    <location>
        <begin position="31"/>
        <end position="49"/>
    </location>
</feature>
<gene>
    <name evidence="11" type="primary">secD</name>
    <name evidence="16" type="ORF">KUC_0599</name>
</gene>
<feature type="domain" description="Protein translocase subunit SecDF P1" evidence="14">
    <location>
        <begin position="253"/>
        <end position="310"/>
    </location>
</feature>
<name>A0A7U9C2D6_9GAMM</name>
<dbReference type="GO" id="GO:0015450">
    <property type="term" value="F:protein-transporting ATPase activity"/>
    <property type="evidence" value="ECO:0007669"/>
    <property type="project" value="InterPro"/>
</dbReference>
<dbReference type="Pfam" id="PF13721">
    <property type="entry name" value="SecD-TM1"/>
    <property type="match status" value="1"/>
</dbReference>
<dbReference type="HAMAP" id="MF_01463_B">
    <property type="entry name" value="SecD_B"/>
    <property type="match status" value="1"/>
</dbReference>
<dbReference type="PANTHER" id="PTHR30081">
    <property type="entry name" value="PROTEIN-EXPORT MEMBRANE PROTEIN SEC"/>
    <property type="match status" value="1"/>
</dbReference>
<protein>
    <recommendedName>
        <fullName evidence="10 11">Protein translocase subunit SecD</fullName>
    </recommendedName>
</protein>
<dbReference type="InterPro" id="IPR005791">
    <property type="entry name" value="SecD"/>
</dbReference>
<keyword evidence="7 11" id="KW-0811">Translocation</keyword>
<evidence type="ECO:0000259" key="14">
    <source>
        <dbReference type="Pfam" id="PF21760"/>
    </source>
</evidence>
<dbReference type="Gene3D" id="1.20.1640.10">
    <property type="entry name" value="Multidrug efflux transporter AcrB transmembrane domain"/>
    <property type="match status" value="1"/>
</dbReference>
<comment type="function">
    <text evidence="11">Part of the Sec protein translocase complex. Interacts with the SecYEG preprotein conducting channel. SecDF uses the proton motive force (PMF) to complete protein translocation after the ATP-dependent function of SecA.</text>
</comment>
<dbReference type="EMBL" id="JH393257">
    <property type="protein sequence ID" value="EHJ93649.1"/>
    <property type="molecule type" value="Genomic_DNA"/>
</dbReference>
<dbReference type="SUPFAM" id="SSF82866">
    <property type="entry name" value="Multidrug efflux transporter AcrB transmembrane domain"/>
    <property type="match status" value="1"/>
</dbReference>
<evidence type="ECO:0000256" key="1">
    <source>
        <dbReference type="ARBA" id="ARBA00004651"/>
    </source>
</evidence>
<dbReference type="Proteomes" id="UP000005756">
    <property type="component" value="Unassembled WGS sequence"/>
</dbReference>
<dbReference type="InterPro" id="IPR027398">
    <property type="entry name" value="SecD-TM"/>
</dbReference>
<feature type="domain" description="SecDF P1 head subdomain" evidence="15">
    <location>
        <begin position="322"/>
        <end position="458"/>
    </location>
</feature>
<evidence type="ECO:0000256" key="9">
    <source>
        <dbReference type="ARBA" id="ARBA00060774"/>
    </source>
</evidence>